<feature type="region of interest" description="Disordered" evidence="1">
    <location>
        <begin position="1"/>
        <end position="41"/>
    </location>
</feature>
<dbReference type="AlphaFoldDB" id="J5QQB4"/>
<dbReference type="HOGENOM" id="CLU_2401244_0_0_1"/>
<evidence type="ECO:0000313" key="3">
    <source>
        <dbReference type="Proteomes" id="UP000002748"/>
    </source>
</evidence>
<reference evidence="2 3" key="1">
    <citation type="journal article" date="2012" name="Eukaryot. Cell">
        <title>Draft genome sequence of CBS 2479, the standard type strain of Trichosporon asahii.</title>
        <authorList>
            <person name="Yang R.Y."/>
            <person name="Li H.T."/>
            <person name="Zhu H."/>
            <person name="Zhou G.P."/>
            <person name="Wang M."/>
            <person name="Wang L."/>
        </authorList>
    </citation>
    <scope>NUCLEOTIDE SEQUENCE [LARGE SCALE GENOMIC DNA]</scope>
    <source>
        <strain evidence="3">ATCC 90039 / CBS 2479 / JCM 2466 / KCTC 7840 / NCYC 2677 / UAMH 7654</strain>
    </source>
</reference>
<dbReference type="Proteomes" id="UP000002748">
    <property type="component" value="Unassembled WGS sequence"/>
</dbReference>
<gene>
    <name evidence="2" type="ORF">A1Q1_02436</name>
</gene>
<organism evidence="2 3">
    <name type="scientific">Trichosporon asahii var. asahii (strain ATCC 90039 / CBS 2479 / JCM 2466 / KCTC 7840 / NBRC 103889/ NCYC 2677 / UAMH 7654)</name>
    <name type="common">Yeast</name>
    <dbReference type="NCBI Taxonomy" id="1186058"/>
    <lineage>
        <taxon>Eukaryota</taxon>
        <taxon>Fungi</taxon>
        <taxon>Dikarya</taxon>
        <taxon>Basidiomycota</taxon>
        <taxon>Agaricomycotina</taxon>
        <taxon>Tremellomycetes</taxon>
        <taxon>Trichosporonales</taxon>
        <taxon>Trichosporonaceae</taxon>
        <taxon>Trichosporon</taxon>
    </lineage>
</organism>
<evidence type="ECO:0000313" key="2">
    <source>
        <dbReference type="EMBL" id="EJT48528.1"/>
    </source>
</evidence>
<name>J5QQB4_TRIAS</name>
<dbReference type="VEuPathDB" id="FungiDB:A1Q1_02436"/>
<dbReference type="EMBL" id="ALBS01000202">
    <property type="protein sequence ID" value="EJT48528.1"/>
    <property type="molecule type" value="Genomic_DNA"/>
</dbReference>
<sequence>MKRKSSVTPSEDEFKPALSDEDVKPKTKKSKAKAKPGGYPAGGKQALAELIIELGVKALPPNKEVANASQVTTQLDPRSGVRCNLVKYAKTLG</sequence>
<dbReference type="KEGG" id="tasa:A1Q1_02436"/>
<dbReference type="RefSeq" id="XP_014179173.1">
    <property type="nucleotide sequence ID" value="XM_014323698.1"/>
</dbReference>
<dbReference type="GeneID" id="25985950"/>
<accession>J5QQB4</accession>
<protein>
    <submittedName>
        <fullName evidence="2">Uncharacterized protein</fullName>
    </submittedName>
</protein>
<comment type="caution">
    <text evidence="2">The sequence shown here is derived from an EMBL/GenBank/DDBJ whole genome shotgun (WGS) entry which is preliminary data.</text>
</comment>
<evidence type="ECO:0000256" key="1">
    <source>
        <dbReference type="SAM" id="MobiDB-lite"/>
    </source>
</evidence>
<proteinExistence type="predicted"/>